<keyword evidence="1" id="KW-0812">Transmembrane</keyword>
<keyword evidence="1" id="KW-0472">Membrane</keyword>
<reference evidence="2 3" key="1">
    <citation type="journal article" date="2012" name="Appl. Environ. Microbiol.">
        <title>Draft genome sequence of a psychrotolerant sulfur-oxidizing bacterium, Sulfuricella denitrificans skB26, and proteomic insights into cold adaptation.</title>
        <authorList>
            <person name="Watanabe T."/>
            <person name="Kojima H."/>
            <person name="Fukui M."/>
        </authorList>
    </citation>
    <scope>NUCLEOTIDE SEQUENCE [LARGE SCALE GENOMIC DNA]</scope>
    <source>
        <strain evidence="3">skB26</strain>
    </source>
</reference>
<proteinExistence type="predicted"/>
<dbReference type="RefSeq" id="WP_009205289.1">
    <property type="nucleotide sequence ID" value="NC_022357.1"/>
</dbReference>
<sequence>MKPVPKKNFGSLFIGTVVALVGGLALWGWLFDFSFLARMLSGIESMAPNTALAFVLAGVWVVLAAIDPQRPVLIVLGAAVCALATSRFRAWTAHLPEENHG</sequence>
<keyword evidence="3" id="KW-1185">Reference proteome</keyword>
<evidence type="ECO:0008006" key="4">
    <source>
        <dbReference type="Google" id="ProtNLM"/>
    </source>
</evidence>
<feature type="transmembrane region" description="Helical" evidence="1">
    <location>
        <begin position="12"/>
        <end position="30"/>
    </location>
</feature>
<feature type="transmembrane region" description="Helical" evidence="1">
    <location>
        <begin position="73"/>
        <end position="91"/>
    </location>
</feature>
<dbReference type="EMBL" id="AP013066">
    <property type="protein sequence ID" value="BAN36092.1"/>
    <property type="molecule type" value="Genomic_DNA"/>
</dbReference>
<name>S6B6G1_SULDS</name>
<dbReference type="AlphaFoldDB" id="S6B6G1"/>
<dbReference type="STRING" id="1163617.SCD_n02284"/>
<feature type="transmembrane region" description="Helical" evidence="1">
    <location>
        <begin position="50"/>
        <end position="66"/>
    </location>
</feature>
<dbReference type="KEGG" id="sdr:SCD_n02284"/>
<keyword evidence="1" id="KW-1133">Transmembrane helix</keyword>
<evidence type="ECO:0000256" key="1">
    <source>
        <dbReference type="SAM" id="Phobius"/>
    </source>
</evidence>
<accession>S6B6G1</accession>
<protein>
    <recommendedName>
        <fullName evidence="4">Transmembrane protein</fullName>
    </recommendedName>
</protein>
<gene>
    <name evidence="2" type="ORF">SCD_n02284</name>
</gene>
<evidence type="ECO:0000313" key="3">
    <source>
        <dbReference type="Proteomes" id="UP000015559"/>
    </source>
</evidence>
<dbReference type="Proteomes" id="UP000015559">
    <property type="component" value="Chromosome"/>
</dbReference>
<evidence type="ECO:0000313" key="2">
    <source>
        <dbReference type="EMBL" id="BAN36092.1"/>
    </source>
</evidence>
<organism evidence="2 3">
    <name type="scientific">Sulfuricella denitrificans (strain DSM 22764 / NBRC 105220 / skB26)</name>
    <dbReference type="NCBI Taxonomy" id="1163617"/>
    <lineage>
        <taxon>Bacteria</taxon>
        <taxon>Pseudomonadati</taxon>
        <taxon>Pseudomonadota</taxon>
        <taxon>Betaproteobacteria</taxon>
        <taxon>Nitrosomonadales</taxon>
        <taxon>Sulfuricellaceae</taxon>
        <taxon>Sulfuricella</taxon>
    </lineage>
</organism>
<dbReference type="HOGENOM" id="CLU_2290238_0_0_4"/>